<protein>
    <submittedName>
        <fullName evidence="1">Uncharacterized protein</fullName>
    </submittedName>
</protein>
<gene>
    <name evidence="1" type="ORF">LCGC14_2140750</name>
</gene>
<proteinExistence type="predicted"/>
<reference evidence="1" key="1">
    <citation type="journal article" date="2015" name="Nature">
        <title>Complex archaea that bridge the gap between prokaryotes and eukaryotes.</title>
        <authorList>
            <person name="Spang A."/>
            <person name="Saw J.H."/>
            <person name="Jorgensen S.L."/>
            <person name="Zaremba-Niedzwiedzka K."/>
            <person name="Martijn J."/>
            <person name="Lind A.E."/>
            <person name="van Eijk R."/>
            <person name="Schleper C."/>
            <person name="Guy L."/>
            <person name="Ettema T.J."/>
        </authorList>
    </citation>
    <scope>NUCLEOTIDE SEQUENCE</scope>
</reference>
<dbReference type="EMBL" id="LAZR01027069">
    <property type="protein sequence ID" value="KKL66860.1"/>
    <property type="molecule type" value="Genomic_DNA"/>
</dbReference>
<organism evidence="1">
    <name type="scientific">marine sediment metagenome</name>
    <dbReference type="NCBI Taxonomy" id="412755"/>
    <lineage>
        <taxon>unclassified sequences</taxon>
        <taxon>metagenomes</taxon>
        <taxon>ecological metagenomes</taxon>
    </lineage>
</organism>
<accession>A0A0F9GBM0</accession>
<dbReference type="AlphaFoldDB" id="A0A0F9GBM0"/>
<evidence type="ECO:0000313" key="1">
    <source>
        <dbReference type="EMBL" id="KKL66860.1"/>
    </source>
</evidence>
<sequence length="243" mass="27832">MPWLLEKGYRCTHGFCIDQTEGMMKEWEGYPDVEYLVASTAHPHLTNKIAGAKRNITFFHNYTGMEDPPEWKDDRKGLLKGWEERNGRKQTRKKAKKFLETRYEDFLYHYLFPPSVRVGDGLNSVNRAICLASFFGYKKIYVVGADCAVADDGAFHADGANATSSGKTIIMEGDIDGRHWVTKPDMIVSAVMLAMMKRKFKDRLILVGDTLPNALVDKDPEFLKKLPRLSSQDYNFDAYEERI</sequence>
<name>A0A0F9GBM0_9ZZZZ</name>
<comment type="caution">
    <text evidence="1">The sequence shown here is derived from an EMBL/GenBank/DDBJ whole genome shotgun (WGS) entry which is preliminary data.</text>
</comment>